<dbReference type="EMBL" id="JACHKY010000002">
    <property type="protein sequence ID" value="MBB4798002.1"/>
    <property type="molecule type" value="Genomic_DNA"/>
</dbReference>
<comment type="caution">
    <text evidence="1">The sequence shown here is derived from an EMBL/GenBank/DDBJ whole genome shotgun (WGS) entry which is preliminary data.</text>
</comment>
<organism evidence="1 2">
    <name type="scientific">Brevundimonas bullata</name>
    <dbReference type="NCBI Taxonomy" id="13160"/>
    <lineage>
        <taxon>Bacteria</taxon>
        <taxon>Pseudomonadati</taxon>
        <taxon>Pseudomonadota</taxon>
        <taxon>Alphaproteobacteria</taxon>
        <taxon>Caulobacterales</taxon>
        <taxon>Caulobacteraceae</taxon>
        <taxon>Brevundimonas</taxon>
    </lineage>
</organism>
<dbReference type="RefSeq" id="WP_184269005.1">
    <property type="nucleotide sequence ID" value="NZ_JACHKY010000002.1"/>
</dbReference>
<keyword evidence="2" id="KW-1185">Reference proteome</keyword>
<name>A0A7W7N486_9CAUL</name>
<reference evidence="1 2" key="1">
    <citation type="submission" date="2020-08" db="EMBL/GenBank/DDBJ databases">
        <title>Functional genomics of gut bacteria from endangered species of beetles.</title>
        <authorList>
            <person name="Carlos-Shanley C."/>
        </authorList>
    </citation>
    <scope>NUCLEOTIDE SEQUENCE [LARGE SCALE GENOMIC DNA]</scope>
    <source>
        <strain evidence="1 2">S00123</strain>
    </source>
</reference>
<evidence type="ECO:0000313" key="2">
    <source>
        <dbReference type="Proteomes" id="UP000539957"/>
    </source>
</evidence>
<sequence>MARGGARPGAGRRKGAPNKATVIVKDAAQAFTAEALETLAGIMKDVLQPAAARVAAANALLDRGHGKPKQALDIDARVTTPKTLNDFYGGDA</sequence>
<protein>
    <submittedName>
        <fullName evidence="1">Uncharacterized protein</fullName>
    </submittedName>
</protein>
<proteinExistence type="predicted"/>
<dbReference type="AlphaFoldDB" id="A0A7W7N486"/>
<dbReference type="Proteomes" id="UP000539957">
    <property type="component" value="Unassembled WGS sequence"/>
</dbReference>
<gene>
    <name evidence="1" type="ORF">HNP32_001726</name>
</gene>
<accession>A0A7W7N486</accession>
<evidence type="ECO:0000313" key="1">
    <source>
        <dbReference type="EMBL" id="MBB4798002.1"/>
    </source>
</evidence>